<dbReference type="AlphaFoldDB" id="A0AAD9FX81"/>
<gene>
    <name evidence="3" type="ORF">DB88DRAFT_43527</name>
</gene>
<evidence type="ECO:0000313" key="3">
    <source>
        <dbReference type="EMBL" id="KAK1927673.1"/>
    </source>
</evidence>
<comment type="caution">
    <text evidence="3">The sequence shown here is derived from an EMBL/GenBank/DDBJ whole genome shotgun (WGS) entry which is preliminary data.</text>
</comment>
<proteinExistence type="predicted"/>
<evidence type="ECO:0000313" key="4">
    <source>
        <dbReference type="Proteomes" id="UP001182556"/>
    </source>
</evidence>
<reference evidence="3" key="1">
    <citation type="submission" date="2023-02" db="EMBL/GenBank/DDBJ databases">
        <title>Identification and recombinant expression of a fungal hydrolase from Papiliotrema laurentii that hydrolyzes apple cutin and clears colloidal polyester polyurethane.</title>
        <authorList>
            <consortium name="DOE Joint Genome Institute"/>
            <person name="Roman V.A."/>
            <person name="Bojanowski C."/>
            <person name="Crable B.R."/>
            <person name="Wagner D.N."/>
            <person name="Hung C.S."/>
            <person name="Nadeau L.J."/>
            <person name="Schratz L."/>
            <person name="Haridas S."/>
            <person name="Pangilinan J."/>
            <person name="Lipzen A."/>
            <person name="Na H."/>
            <person name="Yan M."/>
            <person name="Ng V."/>
            <person name="Grigoriev I.V."/>
            <person name="Spatafora J.W."/>
            <person name="Barlow D."/>
            <person name="Biffinger J."/>
            <person name="Kelley-Loughnane N."/>
            <person name="Varaljay V.A."/>
            <person name="Crookes-Goodson W.J."/>
        </authorList>
    </citation>
    <scope>NUCLEOTIDE SEQUENCE</scope>
    <source>
        <strain evidence="3">5307AH</strain>
    </source>
</reference>
<feature type="region of interest" description="Disordered" evidence="1">
    <location>
        <begin position="200"/>
        <end position="235"/>
    </location>
</feature>
<dbReference type="InterPro" id="IPR038955">
    <property type="entry name" value="PriA/CPL1_fungi"/>
</dbReference>
<dbReference type="PANTHER" id="PTHR35192">
    <property type="entry name" value="PROTEIN, PUTATIVE-RELATED"/>
    <property type="match status" value="1"/>
</dbReference>
<dbReference type="EMBL" id="JAODAN010000001">
    <property type="protein sequence ID" value="KAK1927673.1"/>
    <property type="molecule type" value="Genomic_DNA"/>
</dbReference>
<evidence type="ECO:0000256" key="1">
    <source>
        <dbReference type="SAM" id="MobiDB-lite"/>
    </source>
</evidence>
<feature type="domain" description="Protein CPL1-like" evidence="2">
    <location>
        <begin position="128"/>
        <end position="191"/>
    </location>
</feature>
<name>A0AAD9FX81_PAPLA</name>
<organism evidence="3 4">
    <name type="scientific">Papiliotrema laurentii</name>
    <name type="common">Cryptococcus laurentii</name>
    <dbReference type="NCBI Taxonomy" id="5418"/>
    <lineage>
        <taxon>Eukaryota</taxon>
        <taxon>Fungi</taxon>
        <taxon>Dikarya</taxon>
        <taxon>Basidiomycota</taxon>
        <taxon>Agaricomycotina</taxon>
        <taxon>Tremellomycetes</taxon>
        <taxon>Tremellales</taxon>
        <taxon>Rhynchogastremaceae</taxon>
        <taxon>Papiliotrema</taxon>
    </lineage>
</organism>
<accession>A0AAD9FX81</accession>
<dbReference type="Proteomes" id="UP001182556">
    <property type="component" value="Unassembled WGS sequence"/>
</dbReference>
<keyword evidence="4" id="KW-1185">Reference proteome</keyword>
<feature type="compositionally biased region" description="Basic and acidic residues" evidence="1">
    <location>
        <begin position="211"/>
        <end position="229"/>
    </location>
</feature>
<dbReference type="InterPro" id="IPR048661">
    <property type="entry name" value="CPL1-like"/>
</dbReference>
<dbReference type="PANTHER" id="PTHR35192:SF2">
    <property type="entry name" value="APPLE DOMAIN-CONTAINING PROTEIN"/>
    <property type="match status" value="1"/>
</dbReference>
<sequence length="235" mass="25134">MSLSCCPPTKEPPPPFPHCLLLLQACKPICKLRYIGCLPLSSSPTDLQLGDIPNTCGAYPAGSVPICGGCTFTCPTGQKPCGRTCIPLSDACSSGFSRRDQLPFSRWCPAPLTPCALPASAESRGTSFECINTWTDIESCGACMFPVAGQPEGTDCTAIPHTTSIDCIGGSCVVNACEKGFVISSDHSACLPLVQSGLAPSHREKKGSSFRRQERRETSRQKTRDVIHRPEKRRG</sequence>
<protein>
    <recommendedName>
        <fullName evidence="2">Protein CPL1-like domain-containing protein</fullName>
    </recommendedName>
</protein>
<evidence type="ECO:0000259" key="2">
    <source>
        <dbReference type="Pfam" id="PF21671"/>
    </source>
</evidence>
<dbReference type="Pfam" id="PF21671">
    <property type="entry name" value="CPL1-like"/>
    <property type="match status" value="1"/>
</dbReference>